<dbReference type="AlphaFoldDB" id="A0A4C1SGL6"/>
<dbReference type="Proteomes" id="UP000299102">
    <property type="component" value="Unassembled WGS sequence"/>
</dbReference>
<reference evidence="2 3" key="1">
    <citation type="journal article" date="2019" name="Commun. Biol.">
        <title>The bagworm genome reveals a unique fibroin gene that provides high tensile strength.</title>
        <authorList>
            <person name="Kono N."/>
            <person name="Nakamura H."/>
            <person name="Ohtoshi R."/>
            <person name="Tomita M."/>
            <person name="Numata K."/>
            <person name="Arakawa K."/>
        </authorList>
    </citation>
    <scope>NUCLEOTIDE SEQUENCE [LARGE SCALE GENOMIC DNA]</scope>
</reference>
<dbReference type="EMBL" id="BGZK01006753">
    <property type="protein sequence ID" value="GBP00507.1"/>
    <property type="molecule type" value="Genomic_DNA"/>
</dbReference>
<feature type="compositionally biased region" description="Basic and acidic residues" evidence="1">
    <location>
        <begin position="15"/>
        <end position="27"/>
    </location>
</feature>
<sequence>MATCVNLSLANGESPSHRESGNVAQERRSDEVHFIQNLLFHASNRDDKTAEEEKTDELLSARDYECLEPHVTGIRGGS</sequence>
<keyword evidence="3" id="KW-1185">Reference proteome</keyword>
<evidence type="ECO:0000313" key="3">
    <source>
        <dbReference type="Proteomes" id="UP000299102"/>
    </source>
</evidence>
<feature type="compositionally biased region" description="Polar residues" evidence="1">
    <location>
        <begin position="1"/>
        <end position="14"/>
    </location>
</feature>
<gene>
    <name evidence="2" type="ORF">EVAR_95578_1</name>
</gene>
<name>A0A4C1SGL6_EUMVA</name>
<protein>
    <submittedName>
        <fullName evidence="2">Uncharacterized protein</fullName>
    </submittedName>
</protein>
<evidence type="ECO:0000256" key="1">
    <source>
        <dbReference type="SAM" id="MobiDB-lite"/>
    </source>
</evidence>
<comment type="caution">
    <text evidence="2">The sequence shown here is derived from an EMBL/GenBank/DDBJ whole genome shotgun (WGS) entry which is preliminary data.</text>
</comment>
<accession>A0A4C1SGL6</accession>
<proteinExistence type="predicted"/>
<feature type="region of interest" description="Disordered" evidence="1">
    <location>
        <begin position="1"/>
        <end position="27"/>
    </location>
</feature>
<evidence type="ECO:0000313" key="2">
    <source>
        <dbReference type="EMBL" id="GBP00507.1"/>
    </source>
</evidence>
<organism evidence="2 3">
    <name type="scientific">Eumeta variegata</name>
    <name type="common">Bagworm moth</name>
    <name type="synonym">Eumeta japonica</name>
    <dbReference type="NCBI Taxonomy" id="151549"/>
    <lineage>
        <taxon>Eukaryota</taxon>
        <taxon>Metazoa</taxon>
        <taxon>Ecdysozoa</taxon>
        <taxon>Arthropoda</taxon>
        <taxon>Hexapoda</taxon>
        <taxon>Insecta</taxon>
        <taxon>Pterygota</taxon>
        <taxon>Neoptera</taxon>
        <taxon>Endopterygota</taxon>
        <taxon>Lepidoptera</taxon>
        <taxon>Glossata</taxon>
        <taxon>Ditrysia</taxon>
        <taxon>Tineoidea</taxon>
        <taxon>Psychidae</taxon>
        <taxon>Oiketicinae</taxon>
        <taxon>Eumeta</taxon>
    </lineage>
</organism>